<dbReference type="RefSeq" id="WP_070080129.1">
    <property type="nucleotide sequence ID" value="NZ_CP017415.1"/>
</dbReference>
<name>A0A1D8ITD9_9GAMM</name>
<dbReference type="GO" id="GO:0016020">
    <property type="term" value="C:membrane"/>
    <property type="evidence" value="ECO:0007669"/>
    <property type="project" value="GOC"/>
</dbReference>
<keyword evidence="2" id="KW-0255">Endonuclease</keyword>
<gene>
    <name evidence="2" type="ORF">BI364_15105</name>
</gene>
<dbReference type="PANTHER" id="PTHR14859">
    <property type="entry name" value="CALCOFLUOR WHITE HYPERSENSITIVE PROTEIN PRECURSOR"/>
    <property type="match status" value="1"/>
</dbReference>
<protein>
    <submittedName>
        <fullName evidence="2">Endonuclease</fullName>
    </submittedName>
</protein>
<feature type="domain" description="Endonuclease/exonuclease/phosphatase" evidence="1">
    <location>
        <begin position="24"/>
        <end position="252"/>
    </location>
</feature>
<keyword evidence="3" id="KW-1185">Reference proteome</keyword>
<evidence type="ECO:0000313" key="2">
    <source>
        <dbReference type="EMBL" id="AOU99790.1"/>
    </source>
</evidence>
<dbReference type="PANTHER" id="PTHR14859:SF15">
    <property type="entry name" value="ENDONUCLEASE_EXONUCLEASE_PHOSPHATASE DOMAIN-CONTAINING PROTEIN"/>
    <property type="match status" value="1"/>
</dbReference>
<sequence>MADTGLVNNALASPHPSRQHIRLLSYNIQVGITTSRYRHYLTHSWKHVLPYPERMATLRSIARFIADFDLVGLQEIDVGSLRTGFVDQAEFLAQTAMFPHWYSQTNRRLGHFARHALGLLGRYNARRVIAHRLPGPIPGRGALEVHFGPVQEPLVVILLHLSLGRRTRRLQFEYVARLVNQYRHVVVMGDLNCTPEAGELLALTQTTDLRMAEHGAATYPSWRPVQSFDHILASPTLEAREFQAYPVNYSDHLPVGLELILPAGFNLYDDAAPPLGRIVGH</sequence>
<dbReference type="Proteomes" id="UP000095401">
    <property type="component" value="Chromosome"/>
</dbReference>
<evidence type="ECO:0000313" key="3">
    <source>
        <dbReference type="Proteomes" id="UP000095401"/>
    </source>
</evidence>
<dbReference type="GO" id="GO:0006506">
    <property type="term" value="P:GPI anchor biosynthetic process"/>
    <property type="evidence" value="ECO:0007669"/>
    <property type="project" value="TreeGrafter"/>
</dbReference>
<proteinExistence type="predicted"/>
<accession>A0A1D8ITD9</accession>
<dbReference type="GO" id="GO:0004519">
    <property type="term" value="F:endonuclease activity"/>
    <property type="evidence" value="ECO:0007669"/>
    <property type="project" value="UniProtKB-KW"/>
</dbReference>
<evidence type="ECO:0000259" key="1">
    <source>
        <dbReference type="Pfam" id="PF03372"/>
    </source>
</evidence>
<dbReference type="InterPro" id="IPR036691">
    <property type="entry name" value="Endo/exonu/phosph_ase_sf"/>
</dbReference>
<dbReference type="SUPFAM" id="SSF56219">
    <property type="entry name" value="DNase I-like"/>
    <property type="match status" value="1"/>
</dbReference>
<dbReference type="AlphaFoldDB" id="A0A1D8ITD9"/>
<reference evidence="3" key="1">
    <citation type="submission" date="2016-09" db="EMBL/GenBank/DDBJ databases">
        <title>Acidihalobacter prosperus F5.</title>
        <authorList>
            <person name="Khaleque H.N."/>
            <person name="Ramsay J.P."/>
            <person name="Kaksonen A.H."/>
            <person name="Boxall N.J."/>
            <person name="Watkin E.L.J."/>
        </authorList>
    </citation>
    <scope>NUCLEOTIDE SEQUENCE [LARGE SCALE GENOMIC DNA]</scope>
    <source>
        <strain evidence="3">F5</strain>
    </source>
</reference>
<keyword evidence="2" id="KW-0540">Nuclease</keyword>
<organism evidence="2 3">
    <name type="scientific">Acidihalobacter yilgarnensis</name>
    <dbReference type="NCBI Taxonomy" id="2819280"/>
    <lineage>
        <taxon>Bacteria</taxon>
        <taxon>Pseudomonadati</taxon>
        <taxon>Pseudomonadota</taxon>
        <taxon>Gammaproteobacteria</taxon>
        <taxon>Chromatiales</taxon>
        <taxon>Ectothiorhodospiraceae</taxon>
        <taxon>Acidihalobacter</taxon>
    </lineage>
</organism>
<dbReference type="KEGG" id="aprs:BI364_15105"/>
<dbReference type="EMBL" id="CP017415">
    <property type="protein sequence ID" value="AOU99790.1"/>
    <property type="molecule type" value="Genomic_DNA"/>
</dbReference>
<keyword evidence="2" id="KW-0378">Hydrolase</keyword>
<dbReference type="InterPro" id="IPR005135">
    <property type="entry name" value="Endo/exonuclease/phosphatase"/>
</dbReference>
<dbReference type="Pfam" id="PF03372">
    <property type="entry name" value="Exo_endo_phos"/>
    <property type="match status" value="1"/>
</dbReference>
<dbReference type="InterPro" id="IPR051916">
    <property type="entry name" value="GPI-anchor_lipid_remodeler"/>
</dbReference>
<dbReference type="Gene3D" id="3.60.10.10">
    <property type="entry name" value="Endonuclease/exonuclease/phosphatase"/>
    <property type="match status" value="1"/>
</dbReference>